<dbReference type="STRING" id="575540.Isop_3286"/>
<evidence type="ECO:0000259" key="1">
    <source>
        <dbReference type="PROSITE" id="PS51733"/>
    </source>
</evidence>
<reference key="1">
    <citation type="submission" date="2010-11" db="EMBL/GenBank/DDBJ databases">
        <title>The complete sequence of chromosome of Isophaera pallida ATCC 43644.</title>
        <authorList>
            <consortium name="US DOE Joint Genome Institute (JGI-PGF)"/>
            <person name="Lucas S."/>
            <person name="Copeland A."/>
            <person name="Lapidus A."/>
            <person name="Bruce D."/>
            <person name="Goodwin L."/>
            <person name="Pitluck S."/>
            <person name="Kyrpides N."/>
            <person name="Mavromatis K."/>
            <person name="Pagani I."/>
            <person name="Ivanova N."/>
            <person name="Saunders E."/>
            <person name="Brettin T."/>
            <person name="Detter J.C."/>
            <person name="Han C."/>
            <person name="Tapia R."/>
            <person name="Land M."/>
            <person name="Hauser L."/>
            <person name="Markowitz V."/>
            <person name="Cheng J.-F."/>
            <person name="Hugenholtz P."/>
            <person name="Woyke T."/>
            <person name="Wu D."/>
            <person name="Eisen J.A."/>
        </authorList>
    </citation>
    <scope>NUCLEOTIDE SEQUENCE</scope>
    <source>
        <strain>ATCC 43644</strain>
    </source>
</reference>
<protein>
    <submittedName>
        <fullName evidence="2">Biotin/lipoate A/B protein ligase</fullName>
    </submittedName>
</protein>
<dbReference type="PANTHER" id="PTHR43679:SF2">
    <property type="entry name" value="OCTANOYL-[GCVH]:PROTEIN N-OCTANOYLTRANSFERASE"/>
    <property type="match status" value="1"/>
</dbReference>
<keyword evidence="2" id="KW-0436">Ligase</keyword>
<dbReference type="OrthoDB" id="9788148at2"/>
<evidence type="ECO:0000313" key="3">
    <source>
        <dbReference type="Proteomes" id="UP000008631"/>
    </source>
</evidence>
<dbReference type="InterPro" id="IPR045864">
    <property type="entry name" value="aa-tRNA-synth_II/BPL/LPL"/>
</dbReference>
<dbReference type="InParanoid" id="E8R595"/>
<dbReference type="eggNOG" id="COG0095">
    <property type="taxonomic scope" value="Bacteria"/>
</dbReference>
<dbReference type="EMBL" id="CP002353">
    <property type="protein sequence ID" value="ADV63848.1"/>
    <property type="molecule type" value="Genomic_DNA"/>
</dbReference>
<dbReference type="HOGENOM" id="CLU_098639_0_0_0"/>
<feature type="domain" description="BPL/LPL catalytic" evidence="1">
    <location>
        <begin position="69"/>
        <end position="262"/>
    </location>
</feature>
<dbReference type="InterPro" id="IPR050664">
    <property type="entry name" value="Octanoyltrans_LipM/LipL"/>
</dbReference>
<dbReference type="InterPro" id="IPR004143">
    <property type="entry name" value="BPL_LPL_catalytic"/>
</dbReference>
<dbReference type="RefSeq" id="WP_013566136.1">
    <property type="nucleotide sequence ID" value="NC_014962.1"/>
</dbReference>
<dbReference type="KEGG" id="ipa:Isop_3286"/>
<evidence type="ECO:0000313" key="2">
    <source>
        <dbReference type="EMBL" id="ADV63848.1"/>
    </source>
</evidence>
<reference evidence="2 3" key="2">
    <citation type="journal article" date="2011" name="Stand. Genomic Sci.">
        <title>Complete genome sequence of Isosphaera pallida type strain (IS1B).</title>
        <authorList>
            <consortium name="US DOE Joint Genome Institute (JGI-PGF)"/>
            <person name="Goker M."/>
            <person name="Cleland D."/>
            <person name="Saunders E."/>
            <person name="Lapidus A."/>
            <person name="Nolan M."/>
            <person name="Lucas S."/>
            <person name="Hammon N."/>
            <person name="Deshpande S."/>
            <person name="Cheng J.F."/>
            <person name="Tapia R."/>
            <person name="Han C."/>
            <person name="Goodwin L."/>
            <person name="Pitluck S."/>
            <person name="Liolios K."/>
            <person name="Pagani I."/>
            <person name="Ivanova N."/>
            <person name="Mavromatis K."/>
            <person name="Pati A."/>
            <person name="Chen A."/>
            <person name="Palaniappan K."/>
            <person name="Land M."/>
            <person name="Hauser L."/>
            <person name="Chang Y.J."/>
            <person name="Jeffries C.D."/>
            <person name="Detter J.C."/>
            <person name="Beck B."/>
            <person name="Woyke T."/>
            <person name="Bristow J."/>
            <person name="Eisen J.A."/>
            <person name="Markowitz V."/>
            <person name="Hugenholtz P."/>
            <person name="Kyrpides N.C."/>
            <person name="Klenk H.P."/>
        </authorList>
    </citation>
    <scope>NUCLEOTIDE SEQUENCE [LARGE SCALE GENOMIC DNA]</scope>
    <source>
        <strain evidence="3">ATCC 43644 / DSM 9630 / IS1B</strain>
    </source>
</reference>
<dbReference type="PANTHER" id="PTHR43679">
    <property type="entry name" value="OCTANOYLTRANSFERASE LIPM-RELATED"/>
    <property type="match status" value="1"/>
</dbReference>
<dbReference type="GO" id="GO:0016874">
    <property type="term" value="F:ligase activity"/>
    <property type="evidence" value="ECO:0007669"/>
    <property type="project" value="UniProtKB-KW"/>
</dbReference>
<dbReference type="PROSITE" id="PS51733">
    <property type="entry name" value="BPL_LPL_CATALYTIC"/>
    <property type="match status" value="1"/>
</dbReference>
<gene>
    <name evidence="2" type="ordered locus">Isop_3286</name>
</gene>
<organism evidence="2 3">
    <name type="scientific">Isosphaera pallida (strain ATCC 43644 / DSM 9630 / IS1B)</name>
    <dbReference type="NCBI Taxonomy" id="575540"/>
    <lineage>
        <taxon>Bacteria</taxon>
        <taxon>Pseudomonadati</taxon>
        <taxon>Planctomycetota</taxon>
        <taxon>Planctomycetia</taxon>
        <taxon>Isosphaerales</taxon>
        <taxon>Isosphaeraceae</taxon>
        <taxon>Isosphaera</taxon>
    </lineage>
</organism>
<accession>E8R595</accession>
<dbReference type="Pfam" id="PF21948">
    <property type="entry name" value="LplA-B_cat"/>
    <property type="match status" value="1"/>
</dbReference>
<proteinExistence type="predicted"/>
<keyword evidence="3" id="KW-1185">Reference proteome</keyword>
<dbReference type="Gene3D" id="3.30.930.10">
    <property type="entry name" value="Bira Bifunctional Protein, Domain 2"/>
    <property type="match status" value="1"/>
</dbReference>
<dbReference type="SUPFAM" id="SSF55681">
    <property type="entry name" value="Class II aaRS and biotin synthetases"/>
    <property type="match status" value="1"/>
</dbReference>
<dbReference type="Proteomes" id="UP000008631">
    <property type="component" value="Chromosome"/>
</dbReference>
<name>E8R595_ISOPI</name>
<dbReference type="AlphaFoldDB" id="E8R595"/>
<sequence>MPSSLSSAWTFVLDWTAPPDRPALDLALDEALLNHATALAEAETKVEAEVLVQPGCSCDIAPASNATPTPPHRWVRLWSRPAAVVVLGATRPFARDARPELCQAEGVPILRRSSGGGTVLLGPGVLCGAIVAPIGEDPAYRAVDRAQVTLLERLAEALRGYLDSEARSSLRVEGSGDLTWQGRKFAGSAQRRTKTHLLVHVSVLTPEADLNAIDRYLPLPDRVPDHRRARSHNEFLTVAPIDWERLVCALLEAWAGPPSQRAWLDHPPPDALARAEMLVRERFGQQDWIERF</sequence>